<dbReference type="AlphaFoldDB" id="A0A4D9D2U9"/>
<dbReference type="PANTHER" id="PTHR21649">
    <property type="entry name" value="CHLOROPHYLL A/B BINDING PROTEIN"/>
    <property type="match status" value="1"/>
</dbReference>
<feature type="binding site" evidence="7">
    <location>
        <position position="49"/>
    </location>
    <ligand>
        <name>chlorophyll a</name>
        <dbReference type="ChEBI" id="CHEBI:58416"/>
        <label>1</label>
    </ligand>
</feature>
<name>A0A4D9D2U9_9STRA</name>
<gene>
    <name evidence="9" type="ORF">NSK_003253</name>
    <name evidence="10" type="ORF">NSK_003254</name>
</gene>
<evidence type="ECO:0000256" key="5">
    <source>
        <dbReference type="ARBA" id="ARBA00022531"/>
    </source>
</evidence>
<evidence type="ECO:0000256" key="2">
    <source>
        <dbReference type="ARBA" id="ARBA00004229"/>
    </source>
</evidence>
<feature type="binding site" description="axial binding residue" evidence="7">
    <location>
        <position position="135"/>
    </location>
    <ligand>
        <name>chlorophyll b</name>
        <dbReference type="ChEBI" id="CHEBI:61721"/>
        <label>1</label>
    </ligand>
    <ligandPart>
        <name>Mg</name>
        <dbReference type="ChEBI" id="CHEBI:25107"/>
    </ligandPart>
</feature>
<keyword evidence="7" id="KW-0157">Chromophore</keyword>
<evidence type="ECO:0000256" key="3">
    <source>
        <dbReference type="ARBA" id="ARBA00005933"/>
    </source>
</evidence>
<reference evidence="10 11" key="1">
    <citation type="submission" date="2019-01" db="EMBL/GenBank/DDBJ databases">
        <title>Nuclear Genome Assembly of the Microalgal Biofuel strain Nannochloropsis salina CCMP1776.</title>
        <authorList>
            <person name="Hovde B."/>
        </authorList>
    </citation>
    <scope>NUCLEOTIDE SEQUENCE [LARGE SCALE GENOMIC DNA]</scope>
    <source>
        <strain evidence="10 11">CCMP1776</strain>
    </source>
</reference>
<dbReference type="Pfam" id="PF00504">
    <property type="entry name" value="Chloroa_b-bind"/>
    <property type="match status" value="1"/>
</dbReference>
<dbReference type="OrthoDB" id="405870at2759"/>
<evidence type="ECO:0008006" key="12">
    <source>
        <dbReference type="Google" id="ProtNLM"/>
    </source>
</evidence>
<feature type="binding site" evidence="7">
    <location>
        <position position="174"/>
    </location>
    <ligand>
        <name>chlorophyll a</name>
        <dbReference type="ChEBI" id="CHEBI:58416"/>
        <label>1</label>
    </ligand>
</feature>
<dbReference type="EMBL" id="SDOX01000011">
    <property type="protein sequence ID" value="TFJ85749.1"/>
    <property type="molecule type" value="Genomic_DNA"/>
</dbReference>
<organism evidence="10 11">
    <name type="scientific">Nannochloropsis salina CCMP1776</name>
    <dbReference type="NCBI Taxonomy" id="1027361"/>
    <lineage>
        <taxon>Eukaryota</taxon>
        <taxon>Sar</taxon>
        <taxon>Stramenopiles</taxon>
        <taxon>Ochrophyta</taxon>
        <taxon>Eustigmatophyceae</taxon>
        <taxon>Eustigmatales</taxon>
        <taxon>Monodopsidaceae</taxon>
        <taxon>Microchloropsis</taxon>
        <taxon>Microchloropsis salina</taxon>
    </lineage>
</organism>
<keyword evidence="7" id="KW-0148">Chlorophyll</keyword>
<keyword evidence="6" id="KW-0934">Plastid</keyword>
<comment type="similarity">
    <text evidence="3">Belongs to the fucoxanthin chlorophyll protein family.</text>
</comment>
<proteinExistence type="inferred from homology"/>
<comment type="function">
    <text evidence="1">The light-harvesting complex (LHC) functions as a light receptor, it captures and delivers excitation energy to photosystems with which it is closely associated. Energy is transferred from the carotenoid and chlorophyll C (or B) to chlorophyll A and the photosynthetic reaction centers where it is used to synthesize ATP and reducing power.</text>
</comment>
<feature type="binding site" description="axial binding residue" evidence="7">
    <location>
        <position position="75"/>
    </location>
    <ligand>
        <name>chlorophyll b</name>
        <dbReference type="ChEBI" id="CHEBI:61721"/>
        <label>1</label>
    </ligand>
    <ligandPart>
        <name>Mg</name>
        <dbReference type="ChEBI" id="CHEBI:25107"/>
    </ligandPart>
</feature>
<keyword evidence="8" id="KW-0732">Signal</keyword>
<protein>
    <recommendedName>
        <fullName evidence="12">Plastid light harvesting protein</fullName>
    </recommendedName>
</protein>
<dbReference type="InterPro" id="IPR001344">
    <property type="entry name" value="Chloro_AB-bd_pln"/>
</dbReference>
<sequence>MKTAALLTVSSLMGASAFVAPAPKFSRTRGVARMSFEDEAGVTAPLGYWDPLGFSSDGDVEKFNRYRAIEIKHGRVAMLAMLHTLVTGLGVKLPGLVAAGDGIPASMPAGINAITSGAWAAQGWAQVLLFCSALEVLAPQKEDKIPGDVQPDTSAFAKLEDKTEEEALAYQNKEINNGRLAMVAWTGATVGALLTNGEDPITTLLSKLGN</sequence>
<evidence type="ECO:0000256" key="6">
    <source>
        <dbReference type="ARBA" id="ARBA00022640"/>
    </source>
</evidence>
<dbReference type="EMBL" id="SDOX01000011">
    <property type="protein sequence ID" value="TFJ85750.1"/>
    <property type="molecule type" value="Genomic_DNA"/>
</dbReference>
<keyword evidence="4" id="KW-0150">Chloroplast</keyword>
<keyword evidence="5" id="KW-0602">Photosynthesis</keyword>
<evidence type="ECO:0000256" key="7">
    <source>
        <dbReference type="PIRSR" id="PIRSR601344-1"/>
    </source>
</evidence>
<comment type="subcellular location">
    <subcellularLocation>
        <location evidence="2">Plastid</location>
        <location evidence="2">Chloroplast</location>
    </subcellularLocation>
</comment>
<feature type="binding site" evidence="7">
    <location>
        <position position="177"/>
    </location>
    <ligand>
        <name>chlorophyll a</name>
        <dbReference type="ChEBI" id="CHEBI:58416"/>
        <label>1</label>
    </ligand>
</feature>
<feature type="binding site" evidence="7">
    <location>
        <position position="55"/>
    </location>
    <ligand>
        <name>chlorophyll a</name>
        <dbReference type="ChEBI" id="CHEBI:58416"/>
        <label>1</label>
    </ligand>
</feature>
<feature type="binding site" evidence="7">
    <location>
        <position position="179"/>
    </location>
    <ligand>
        <name>chlorophyll a</name>
        <dbReference type="ChEBI" id="CHEBI:58416"/>
        <label>1</label>
    </ligand>
</feature>
<evidence type="ECO:0000313" key="10">
    <source>
        <dbReference type="EMBL" id="TFJ85750.1"/>
    </source>
</evidence>
<comment type="caution">
    <text evidence="10">The sequence shown here is derived from an EMBL/GenBank/DDBJ whole genome shotgun (WGS) entry which is preliminary data.</text>
</comment>
<keyword evidence="11" id="KW-1185">Reference proteome</keyword>
<evidence type="ECO:0000256" key="4">
    <source>
        <dbReference type="ARBA" id="ARBA00022528"/>
    </source>
</evidence>
<feature type="signal peptide" evidence="8">
    <location>
        <begin position="1"/>
        <end position="17"/>
    </location>
</feature>
<dbReference type="InterPro" id="IPR022796">
    <property type="entry name" value="Chloroa_b-bind"/>
</dbReference>
<dbReference type="GO" id="GO:0009765">
    <property type="term" value="P:photosynthesis, light harvesting"/>
    <property type="evidence" value="ECO:0007669"/>
    <property type="project" value="InterPro"/>
</dbReference>
<feature type="binding site" evidence="7">
    <location>
        <position position="73"/>
    </location>
    <ligand>
        <name>chlorophyll a</name>
        <dbReference type="ChEBI" id="CHEBI:58416"/>
        <label>1</label>
    </ligand>
</feature>
<dbReference type="GO" id="GO:0009507">
    <property type="term" value="C:chloroplast"/>
    <property type="evidence" value="ECO:0007669"/>
    <property type="project" value="UniProtKB-SubCell"/>
</dbReference>
<feature type="binding site" evidence="7">
    <location>
        <position position="173"/>
    </location>
    <ligand>
        <name>chlorophyll a</name>
        <dbReference type="ChEBI" id="CHEBI:58416"/>
        <label>1</label>
    </ligand>
</feature>
<dbReference type="SUPFAM" id="SSF103511">
    <property type="entry name" value="Chlorophyll a-b binding protein"/>
    <property type="match status" value="1"/>
</dbReference>
<dbReference type="GO" id="GO:0016168">
    <property type="term" value="F:chlorophyll binding"/>
    <property type="evidence" value="ECO:0007669"/>
    <property type="project" value="UniProtKB-KW"/>
</dbReference>
<dbReference type="Gene3D" id="1.10.3460.10">
    <property type="entry name" value="Chlorophyll a/b binding protein domain"/>
    <property type="match status" value="1"/>
</dbReference>
<evidence type="ECO:0000313" key="11">
    <source>
        <dbReference type="Proteomes" id="UP000355283"/>
    </source>
</evidence>
<evidence type="ECO:0000256" key="8">
    <source>
        <dbReference type="SAM" id="SignalP"/>
    </source>
</evidence>
<evidence type="ECO:0000256" key="1">
    <source>
        <dbReference type="ARBA" id="ARBA00004022"/>
    </source>
</evidence>
<accession>A0A4D9D2U9</accession>
<feature type="chain" id="PRO_5036118169" description="Plastid light harvesting protein" evidence="8">
    <location>
        <begin position="18"/>
        <end position="210"/>
    </location>
</feature>
<evidence type="ECO:0000313" key="9">
    <source>
        <dbReference type="EMBL" id="TFJ85749.1"/>
    </source>
</evidence>
<dbReference type="GO" id="GO:0016020">
    <property type="term" value="C:membrane"/>
    <property type="evidence" value="ECO:0007669"/>
    <property type="project" value="InterPro"/>
</dbReference>
<feature type="binding site" evidence="7">
    <location>
        <position position="70"/>
    </location>
    <ligand>
        <name>chlorophyll a</name>
        <dbReference type="ChEBI" id="CHEBI:58416"/>
        <label>1</label>
    </ligand>
</feature>
<dbReference type="Proteomes" id="UP000355283">
    <property type="component" value="Unassembled WGS sequence"/>
</dbReference>